<protein>
    <submittedName>
        <fullName evidence="2">Uncharacterized protein</fullName>
    </submittedName>
</protein>
<gene>
    <name evidence="2" type="ORF">DFR59_103272</name>
</gene>
<comment type="caution">
    <text evidence="2">The sequence shown here is derived from an EMBL/GenBank/DDBJ whole genome shotgun (WGS) entry which is preliminary data.</text>
</comment>
<keyword evidence="1" id="KW-0812">Transmembrane</keyword>
<evidence type="ECO:0000313" key="2">
    <source>
        <dbReference type="EMBL" id="RDI44204.1"/>
    </source>
</evidence>
<organism evidence="2 3">
    <name type="scientific">Falsibacillus pallidus</name>
    <dbReference type="NCBI Taxonomy" id="493781"/>
    <lineage>
        <taxon>Bacteria</taxon>
        <taxon>Bacillati</taxon>
        <taxon>Bacillota</taxon>
        <taxon>Bacilli</taxon>
        <taxon>Bacillales</taxon>
        <taxon>Bacillaceae</taxon>
        <taxon>Falsibacillus</taxon>
    </lineage>
</organism>
<name>A0A370GP20_9BACI</name>
<accession>A0A370GP20</accession>
<reference evidence="2 3" key="1">
    <citation type="submission" date="2018-07" db="EMBL/GenBank/DDBJ databases">
        <title>Genomic Encyclopedia of Type Strains, Phase IV (KMG-IV): sequencing the most valuable type-strain genomes for metagenomic binning, comparative biology and taxonomic classification.</title>
        <authorList>
            <person name="Goeker M."/>
        </authorList>
    </citation>
    <scope>NUCLEOTIDE SEQUENCE [LARGE SCALE GENOMIC DNA]</scope>
    <source>
        <strain evidence="2 3">DSM 25281</strain>
    </source>
</reference>
<dbReference type="EMBL" id="QQAY01000003">
    <property type="protein sequence ID" value="RDI44204.1"/>
    <property type="molecule type" value="Genomic_DNA"/>
</dbReference>
<evidence type="ECO:0000256" key="1">
    <source>
        <dbReference type="SAM" id="Phobius"/>
    </source>
</evidence>
<keyword evidence="1" id="KW-0472">Membrane</keyword>
<dbReference type="Proteomes" id="UP000255326">
    <property type="component" value="Unassembled WGS sequence"/>
</dbReference>
<dbReference type="OrthoDB" id="2439445at2"/>
<proteinExistence type="predicted"/>
<sequence>MDRLILLMLAGILAGLALIKVPLAGTFLASIAPITTLIGILAIVIFSLFLIYKALMAMLGKQ</sequence>
<keyword evidence="3" id="KW-1185">Reference proteome</keyword>
<evidence type="ECO:0000313" key="3">
    <source>
        <dbReference type="Proteomes" id="UP000255326"/>
    </source>
</evidence>
<feature type="transmembrane region" description="Helical" evidence="1">
    <location>
        <begin position="27"/>
        <end position="52"/>
    </location>
</feature>
<dbReference type="RefSeq" id="WP_114745079.1">
    <property type="nucleotide sequence ID" value="NZ_QQAY01000003.1"/>
</dbReference>
<keyword evidence="1" id="KW-1133">Transmembrane helix</keyword>
<dbReference type="AlphaFoldDB" id="A0A370GP20"/>